<evidence type="ECO:0000313" key="2">
    <source>
        <dbReference type="EMBL" id="ABS69908.1"/>
    </source>
</evidence>
<dbReference type="Proteomes" id="UP000002417">
    <property type="component" value="Chromosome"/>
</dbReference>
<evidence type="ECO:0000313" key="3">
    <source>
        <dbReference type="Proteomes" id="UP000002417"/>
    </source>
</evidence>
<dbReference type="eggNOG" id="COG2189">
    <property type="taxonomic scope" value="Bacteria"/>
</dbReference>
<dbReference type="HOGENOM" id="CLU_1151436_0_0_5"/>
<dbReference type="OrthoDB" id="9816043at2"/>
<feature type="region of interest" description="Disordered" evidence="1">
    <location>
        <begin position="38"/>
        <end position="70"/>
    </location>
</feature>
<feature type="compositionally biased region" description="Basic and acidic residues" evidence="1">
    <location>
        <begin position="55"/>
        <end position="69"/>
    </location>
</feature>
<protein>
    <submittedName>
        <fullName evidence="2">Uncharacterized protein</fullName>
    </submittedName>
</protein>
<accession>A7IPG2</accession>
<keyword evidence="3" id="KW-1185">Reference proteome</keyword>
<dbReference type="KEGG" id="xau:Xaut_4689"/>
<dbReference type="STRING" id="78245.Xaut_4689"/>
<organism evidence="2 3">
    <name type="scientific">Xanthobacter autotrophicus (strain ATCC BAA-1158 / Py2)</name>
    <dbReference type="NCBI Taxonomy" id="78245"/>
    <lineage>
        <taxon>Bacteria</taxon>
        <taxon>Pseudomonadati</taxon>
        <taxon>Pseudomonadota</taxon>
        <taxon>Alphaproteobacteria</taxon>
        <taxon>Hyphomicrobiales</taxon>
        <taxon>Xanthobacteraceae</taxon>
        <taxon>Xanthobacter</taxon>
    </lineage>
</organism>
<feature type="region of interest" description="Disordered" evidence="1">
    <location>
        <begin position="194"/>
        <end position="217"/>
    </location>
</feature>
<evidence type="ECO:0000256" key="1">
    <source>
        <dbReference type="SAM" id="MobiDB-lite"/>
    </source>
</evidence>
<proteinExistence type="predicted"/>
<name>A7IPG2_XANP2</name>
<gene>
    <name evidence="2" type="ordered locus">Xaut_4689</name>
</gene>
<dbReference type="AlphaFoldDB" id="A7IPG2"/>
<dbReference type="EMBL" id="CP000781">
    <property type="protein sequence ID" value="ABS69908.1"/>
    <property type="molecule type" value="Genomic_DNA"/>
</dbReference>
<reference evidence="2 3" key="1">
    <citation type="submission" date="2007-07" db="EMBL/GenBank/DDBJ databases">
        <title>Complete sequence of chromosome of Xanthobacter autotrophicus Py2.</title>
        <authorList>
            <consortium name="US DOE Joint Genome Institute"/>
            <person name="Copeland A."/>
            <person name="Lucas S."/>
            <person name="Lapidus A."/>
            <person name="Barry K."/>
            <person name="Glavina del Rio T."/>
            <person name="Hammon N."/>
            <person name="Israni S."/>
            <person name="Dalin E."/>
            <person name="Tice H."/>
            <person name="Pitluck S."/>
            <person name="Sims D."/>
            <person name="Brettin T."/>
            <person name="Bruce D."/>
            <person name="Detter J.C."/>
            <person name="Han C."/>
            <person name="Tapia R."/>
            <person name="Brainard J."/>
            <person name="Schmutz J."/>
            <person name="Larimer F."/>
            <person name="Land M."/>
            <person name="Hauser L."/>
            <person name="Kyrpides N."/>
            <person name="Kim E."/>
            <person name="Ensigns S.A."/>
            <person name="Richardson P."/>
        </authorList>
    </citation>
    <scope>NUCLEOTIDE SEQUENCE [LARGE SCALE GENOMIC DNA]</scope>
    <source>
        <strain evidence="3">ATCC BAA-1158 / Py2</strain>
    </source>
</reference>
<sequence>MARSPKAPKSSKAVDALKHEAATRVNISTAEMESFFRRDEDASPMAPVHYPRARPLGEGETRTREEPRQPELIWNGAKITITPEQMQQLAETGTLTLADAQLVWRGKDRQDWSDLVVNVPPLYIQEKIHPKAIIDDLKRRTAEKRDADTDAPDLFSDFNGIAPDQRAEFYQHDQHWSNRLILGDSLRLLPRRQRSLQEPEDSPAGRDRRGRLGHALFRHVPAVSTAAGAAHRSQGHQSLRG</sequence>